<dbReference type="EMBL" id="NBNE01001317">
    <property type="protein sequence ID" value="OWZ14531.1"/>
    <property type="molecule type" value="Genomic_DNA"/>
</dbReference>
<organism evidence="1 2">
    <name type="scientific">Phytophthora megakarya</name>
    <dbReference type="NCBI Taxonomy" id="4795"/>
    <lineage>
        <taxon>Eukaryota</taxon>
        <taxon>Sar</taxon>
        <taxon>Stramenopiles</taxon>
        <taxon>Oomycota</taxon>
        <taxon>Peronosporomycetes</taxon>
        <taxon>Peronosporales</taxon>
        <taxon>Peronosporaceae</taxon>
        <taxon>Phytophthora</taxon>
    </lineage>
</organism>
<evidence type="ECO:0000313" key="2">
    <source>
        <dbReference type="Proteomes" id="UP000198211"/>
    </source>
</evidence>
<proteinExistence type="predicted"/>
<reference evidence="2" key="1">
    <citation type="submission" date="2017-03" db="EMBL/GenBank/DDBJ databases">
        <title>Phytopthora megakarya and P. palmivora, two closely related causual agents of cacao black pod achieved similar genome size and gene model numbers by different mechanisms.</title>
        <authorList>
            <person name="Ali S."/>
            <person name="Shao J."/>
            <person name="Larry D.J."/>
            <person name="Kronmiller B."/>
            <person name="Shen D."/>
            <person name="Strem M.D."/>
            <person name="Melnick R.L."/>
            <person name="Guiltinan M.J."/>
            <person name="Tyler B.M."/>
            <person name="Meinhardt L.W."/>
            <person name="Bailey B.A."/>
        </authorList>
    </citation>
    <scope>NUCLEOTIDE SEQUENCE [LARGE SCALE GENOMIC DNA]</scope>
    <source>
        <strain evidence="2">zdho120</strain>
    </source>
</reference>
<dbReference type="AlphaFoldDB" id="A0A225W9W8"/>
<dbReference type="OrthoDB" id="123750at2759"/>
<evidence type="ECO:0000313" key="1">
    <source>
        <dbReference type="EMBL" id="OWZ14531.1"/>
    </source>
</evidence>
<accession>A0A225W9W8</accession>
<comment type="caution">
    <text evidence="1">The sequence shown here is derived from an EMBL/GenBank/DDBJ whole genome shotgun (WGS) entry which is preliminary data.</text>
</comment>
<gene>
    <name evidence="1" type="ORF">PHMEG_00011976</name>
</gene>
<protein>
    <submittedName>
        <fullName evidence="1">Uncharacterized protein</fullName>
    </submittedName>
</protein>
<name>A0A225W9W8_9STRA</name>
<dbReference type="Proteomes" id="UP000198211">
    <property type="component" value="Unassembled WGS sequence"/>
</dbReference>
<keyword evidence="2" id="KW-1185">Reference proteome</keyword>
<sequence length="328" mass="37548">MANLFEDTDMYPWTYGARGEGTQTHQKVRGRRCKARVNLGVTAGVSGKWYLRANTSASYAENRVATDPNLTKNLSVLHKACANVHGIIHYLRTRTGMDFSNFCRIWFKTILRDAHSLMQRHKSLEEAGLNDVQRAFAVLDKICRANDGNSAEVLVDADSDTARIAVFQTTTRTIFSLKTNGGYSRSTKCGSARNQFAIVLRTTKWIEVIEWNIADNENPIEYIRYIESLNLSQNRVPGDFLLGHQLFDFRENLWLHTTSVLISMMDLRNAYPEVGIVHPSYHEFALPQQRQRIARGFSAIDARYKQVIVNIRSNHWWLLRFTKKIACA</sequence>